<dbReference type="PROSITE" id="PS01011">
    <property type="entry name" value="FOLYLPOLYGLU_SYNT_1"/>
    <property type="match status" value="1"/>
</dbReference>
<protein>
    <recommendedName>
        <fullName evidence="3">tetrahydrofolate synthase</fullName>
        <ecNumber evidence="3">6.3.2.17</ecNumber>
    </recommendedName>
    <alternativeName>
        <fullName evidence="11">Folylpoly-gamma-glutamate synthetase</fullName>
    </alternativeName>
    <alternativeName>
        <fullName evidence="10">Tetrahydrofolylpolyglutamate synthase</fullName>
    </alternativeName>
</protein>
<comment type="caution">
    <text evidence="14">The sequence shown here is derived from an EMBL/GenBank/DDBJ whole genome shotgun (WGS) entry which is preliminary data.</text>
</comment>
<comment type="similarity">
    <text evidence="2">Belongs to the folylpolyglutamate synthase family.</text>
</comment>
<keyword evidence="5" id="KW-0436">Ligase</keyword>
<dbReference type="InterPro" id="IPR001645">
    <property type="entry name" value="Folylpolyglutamate_synth"/>
</dbReference>
<feature type="coiled-coil region" evidence="13">
    <location>
        <begin position="54"/>
        <end position="81"/>
    </location>
</feature>
<sequence>MLGFPVTVFQRSVLRETHIKARMKDLQWIMTSSSRLSSKDPKLDVKAENVPSQTMNTKRTYKEAIEKLNDLQSNASVLQNARKHQGKLSHRNIPEATLFAKRGGITVDLINKLSIIHVSGTKGKGSVCAFCESILRKHGLKTGFYSSPHLVEVRERIRINGMPLEKEEFTDYFFDVYDKLEATKPNYDNAMPAYFRFLTIMALHVFLQEKVDVALVEVGIGGEYDCTNIIREPTVVGITSLGYDHTFLLGDTLDKIAWHKAGICKKGKPVFTVPQPEDAMRVVLERSKEIGAPAHCAPPLERNNFGEHSIQLGLAGEHQHSNASLAIQLCKSFLEKTKNEQFQVFTDPESGPSELKKARLNENFQSDVDIAVAEAVGMPVAEPILLPESFIAGLRDCYWAGRNQTIVRERVTYYIDGAHTLRSIEACRKWFMEETEKEEDCKFDGVVFCPNVVSEFSAHKTPDLTYKHTSNKPPLAKAQALKSEFEGMLSSLNMGMVNGVVVSNGVGIPCYNGTEPNHIHSHTFNNNVLKGDHLNEKSSFTASPPVLPVPIPVKCVAVPSITDALQWAACAKDPHLSSPRREDPSPPDAAIAAERIQVLVAGSIHLVGGVIKVLDPELALHQ</sequence>
<dbReference type="GO" id="GO:0005739">
    <property type="term" value="C:mitochondrion"/>
    <property type="evidence" value="ECO:0007669"/>
    <property type="project" value="TreeGrafter"/>
</dbReference>
<comment type="catalytic activity">
    <reaction evidence="12">
        <text>(6S)-5,6,7,8-tetrahydrofolyl-(gamma-L-Glu)(n) + L-glutamate + ATP = (6S)-5,6,7,8-tetrahydrofolyl-(gamma-L-Glu)(n+1) + ADP + phosphate + H(+)</text>
        <dbReference type="Rhea" id="RHEA:10580"/>
        <dbReference type="Rhea" id="RHEA-COMP:14738"/>
        <dbReference type="Rhea" id="RHEA-COMP:14740"/>
        <dbReference type="ChEBI" id="CHEBI:15378"/>
        <dbReference type="ChEBI" id="CHEBI:29985"/>
        <dbReference type="ChEBI" id="CHEBI:30616"/>
        <dbReference type="ChEBI" id="CHEBI:43474"/>
        <dbReference type="ChEBI" id="CHEBI:141005"/>
        <dbReference type="ChEBI" id="CHEBI:456216"/>
        <dbReference type="EC" id="6.3.2.17"/>
    </reaction>
</comment>
<dbReference type="GO" id="GO:0004326">
    <property type="term" value="F:tetrahydrofolylpolyglutamate synthase activity"/>
    <property type="evidence" value="ECO:0007669"/>
    <property type="project" value="UniProtKB-EC"/>
</dbReference>
<dbReference type="OrthoDB" id="5212574at2759"/>
<evidence type="ECO:0000256" key="5">
    <source>
        <dbReference type="ARBA" id="ARBA00022598"/>
    </source>
</evidence>
<dbReference type="Proteomes" id="UP001152320">
    <property type="component" value="Chromosome 7"/>
</dbReference>
<organism evidence="14 15">
    <name type="scientific">Holothuria leucospilota</name>
    <name type="common">Black long sea cucumber</name>
    <name type="synonym">Mertensiothuria leucospilota</name>
    <dbReference type="NCBI Taxonomy" id="206669"/>
    <lineage>
        <taxon>Eukaryota</taxon>
        <taxon>Metazoa</taxon>
        <taxon>Echinodermata</taxon>
        <taxon>Eleutherozoa</taxon>
        <taxon>Echinozoa</taxon>
        <taxon>Holothuroidea</taxon>
        <taxon>Aspidochirotacea</taxon>
        <taxon>Aspidochirotida</taxon>
        <taxon>Holothuriidae</taxon>
        <taxon>Holothuria</taxon>
    </lineage>
</organism>
<keyword evidence="13" id="KW-0175">Coiled coil</keyword>
<evidence type="ECO:0000256" key="8">
    <source>
        <dbReference type="ARBA" id="ARBA00022840"/>
    </source>
</evidence>
<dbReference type="AlphaFoldDB" id="A0A9Q1HB49"/>
<dbReference type="InterPro" id="IPR036565">
    <property type="entry name" value="Mur-like_cat_sf"/>
</dbReference>
<accession>A0A9Q1HB49</accession>
<dbReference type="PROSITE" id="PS01012">
    <property type="entry name" value="FOLYLPOLYGLU_SYNT_2"/>
    <property type="match status" value="1"/>
</dbReference>
<dbReference type="GO" id="GO:0005524">
    <property type="term" value="F:ATP binding"/>
    <property type="evidence" value="ECO:0007669"/>
    <property type="project" value="UniProtKB-KW"/>
</dbReference>
<comment type="pathway">
    <text evidence="1">Cofactor biosynthesis; tetrahydrofolylpolyglutamate biosynthesis.</text>
</comment>
<keyword evidence="8" id="KW-0067">ATP-binding</keyword>
<dbReference type="GO" id="GO:0005829">
    <property type="term" value="C:cytosol"/>
    <property type="evidence" value="ECO:0007669"/>
    <property type="project" value="TreeGrafter"/>
</dbReference>
<evidence type="ECO:0000256" key="12">
    <source>
        <dbReference type="ARBA" id="ARBA00047493"/>
    </source>
</evidence>
<evidence type="ECO:0000256" key="4">
    <source>
        <dbReference type="ARBA" id="ARBA00022563"/>
    </source>
</evidence>
<evidence type="ECO:0000256" key="3">
    <source>
        <dbReference type="ARBA" id="ARBA00013025"/>
    </source>
</evidence>
<keyword evidence="7" id="KW-0547">Nucleotide-binding</keyword>
<evidence type="ECO:0000313" key="15">
    <source>
        <dbReference type="Proteomes" id="UP001152320"/>
    </source>
</evidence>
<dbReference type="InterPro" id="IPR018109">
    <property type="entry name" value="Folylpolyglutamate_synth_CS"/>
</dbReference>
<gene>
    <name evidence="14" type="ORF">HOLleu_16403</name>
</gene>
<keyword evidence="15" id="KW-1185">Reference proteome</keyword>
<dbReference type="EMBL" id="JAIZAY010000007">
    <property type="protein sequence ID" value="KAJ8038851.1"/>
    <property type="molecule type" value="Genomic_DNA"/>
</dbReference>
<evidence type="ECO:0000313" key="14">
    <source>
        <dbReference type="EMBL" id="KAJ8038851.1"/>
    </source>
</evidence>
<dbReference type="Gene3D" id="3.40.1190.10">
    <property type="entry name" value="Mur-like, catalytic domain"/>
    <property type="match status" value="1"/>
</dbReference>
<dbReference type="NCBIfam" id="TIGR01499">
    <property type="entry name" value="folC"/>
    <property type="match status" value="1"/>
</dbReference>
<keyword evidence="4" id="KW-0554">One-carbon metabolism</keyword>
<evidence type="ECO:0000256" key="13">
    <source>
        <dbReference type="SAM" id="Coils"/>
    </source>
</evidence>
<evidence type="ECO:0000256" key="6">
    <source>
        <dbReference type="ARBA" id="ARBA00022723"/>
    </source>
</evidence>
<reference evidence="14" key="1">
    <citation type="submission" date="2021-10" db="EMBL/GenBank/DDBJ databases">
        <title>Tropical sea cucumber genome reveals ecological adaptation and Cuvierian tubules defense mechanism.</title>
        <authorList>
            <person name="Chen T."/>
        </authorList>
    </citation>
    <scope>NUCLEOTIDE SEQUENCE</scope>
    <source>
        <strain evidence="14">Nanhai2018</strain>
        <tissue evidence="14">Muscle</tissue>
    </source>
</reference>
<evidence type="ECO:0000256" key="11">
    <source>
        <dbReference type="ARBA" id="ARBA00030876"/>
    </source>
</evidence>
<proteinExistence type="inferred from homology"/>
<evidence type="ECO:0000256" key="2">
    <source>
        <dbReference type="ARBA" id="ARBA00008276"/>
    </source>
</evidence>
<evidence type="ECO:0000256" key="7">
    <source>
        <dbReference type="ARBA" id="ARBA00022741"/>
    </source>
</evidence>
<name>A0A9Q1HB49_HOLLE</name>
<keyword evidence="6" id="KW-0479">Metal-binding</keyword>
<dbReference type="PANTHER" id="PTHR11136">
    <property type="entry name" value="FOLYLPOLYGLUTAMATE SYNTHASE-RELATED"/>
    <property type="match status" value="1"/>
</dbReference>
<dbReference type="PANTHER" id="PTHR11136:SF5">
    <property type="entry name" value="FOLYLPOLYGLUTAMATE SYNTHASE, MITOCHONDRIAL"/>
    <property type="match status" value="1"/>
</dbReference>
<evidence type="ECO:0000256" key="9">
    <source>
        <dbReference type="ARBA" id="ARBA00022842"/>
    </source>
</evidence>
<dbReference type="GO" id="GO:0046872">
    <property type="term" value="F:metal ion binding"/>
    <property type="evidence" value="ECO:0007669"/>
    <property type="project" value="UniProtKB-KW"/>
</dbReference>
<evidence type="ECO:0000256" key="10">
    <source>
        <dbReference type="ARBA" id="ARBA00030592"/>
    </source>
</evidence>
<dbReference type="EC" id="6.3.2.17" evidence="3"/>
<dbReference type="FunFam" id="3.40.1190.10:FF:000008">
    <property type="entry name" value="Folylpolyglutamate synthase"/>
    <property type="match status" value="1"/>
</dbReference>
<evidence type="ECO:0000256" key="1">
    <source>
        <dbReference type="ARBA" id="ARBA00005150"/>
    </source>
</evidence>
<dbReference type="SUPFAM" id="SSF53623">
    <property type="entry name" value="MurD-like peptide ligases, catalytic domain"/>
    <property type="match status" value="1"/>
</dbReference>
<dbReference type="GO" id="GO:0006730">
    <property type="term" value="P:one-carbon metabolic process"/>
    <property type="evidence" value="ECO:0007669"/>
    <property type="project" value="UniProtKB-KW"/>
</dbReference>
<keyword evidence="9" id="KW-0460">Magnesium</keyword>